<accession>A0A6J4KEW6</accession>
<feature type="region of interest" description="Disordered" evidence="1">
    <location>
        <begin position="1"/>
        <end position="48"/>
    </location>
</feature>
<dbReference type="AlphaFoldDB" id="A0A6J4KEW6"/>
<proteinExistence type="predicted"/>
<gene>
    <name evidence="2" type="ORF">AVDCRST_MAG40-554</name>
</gene>
<evidence type="ECO:0000313" key="2">
    <source>
        <dbReference type="EMBL" id="CAA9304125.1"/>
    </source>
</evidence>
<protein>
    <submittedName>
        <fullName evidence="2">Uncharacterized protein</fullName>
    </submittedName>
</protein>
<feature type="compositionally biased region" description="Low complexity" evidence="1">
    <location>
        <begin position="1"/>
        <end position="22"/>
    </location>
</feature>
<organism evidence="2">
    <name type="scientific">uncultured Gemmatimonadaceae bacterium</name>
    <dbReference type="NCBI Taxonomy" id="246130"/>
    <lineage>
        <taxon>Bacteria</taxon>
        <taxon>Pseudomonadati</taxon>
        <taxon>Gemmatimonadota</taxon>
        <taxon>Gemmatimonadia</taxon>
        <taxon>Gemmatimonadales</taxon>
        <taxon>Gemmatimonadaceae</taxon>
        <taxon>environmental samples</taxon>
    </lineage>
</organism>
<evidence type="ECO:0000256" key="1">
    <source>
        <dbReference type="SAM" id="MobiDB-lite"/>
    </source>
</evidence>
<feature type="non-terminal residue" evidence="2">
    <location>
        <position position="1"/>
    </location>
</feature>
<feature type="non-terminal residue" evidence="2">
    <location>
        <position position="48"/>
    </location>
</feature>
<reference evidence="2" key="1">
    <citation type="submission" date="2020-02" db="EMBL/GenBank/DDBJ databases">
        <authorList>
            <person name="Meier V. D."/>
        </authorList>
    </citation>
    <scope>NUCLEOTIDE SEQUENCE</scope>
    <source>
        <strain evidence="2">AVDCRST_MAG40</strain>
    </source>
</reference>
<sequence>PISPASASPSASSSSTRTAAASGCRAPRGWGARSTCSCRSCRDRSRRA</sequence>
<name>A0A6J4KEW6_9BACT</name>
<dbReference type="EMBL" id="CADCTX010000159">
    <property type="protein sequence ID" value="CAA9304125.1"/>
    <property type="molecule type" value="Genomic_DNA"/>
</dbReference>